<evidence type="ECO:0000256" key="4">
    <source>
        <dbReference type="ARBA" id="ARBA00022759"/>
    </source>
</evidence>
<keyword evidence="2" id="KW-0548">Nucleotidyltransferase</keyword>
<evidence type="ECO:0000256" key="3">
    <source>
        <dbReference type="ARBA" id="ARBA00022722"/>
    </source>
</evidence>
<keyword evidence="1" id="KW-0808">Transferase</keyword>
<evidence type="ECO:0000313" key="9">
    <source>
        <dbReference type="Proteomes" id="UP001396334"/>
    </source>
</evidence>
<accession>A0ABR2TZQ3</accession>
<evidence type="ECO:0000313" key="8">
    <source>
        <dbReference type="EMBL" id="KAK9042727.1"/>
    </source>
</evidence>
<dbReference type="InterPro" id="IPR012337">
    <property type="entry name" value="RNaseH-like_sf"/>
</dbReference>
<dbReference type="PANTHER" id="PTHR45835">
    <property type="entry name" value="YALI0A06105P"/>
    <property type="match status" value="1"/>
</dbReference>
<proteinExistence type="predicted"/>
<dbReference type="Gene3D" id="1.10.340.70">
    <property type="match status" value="1"/>
</dbReference>
<evidence type="ECO:0000256" key="5">
    <source>
        <dbReference type="ARBA" id="ARBA00022801"/>
    </source>
</evidence>
<dbReference type="EMBL" id="JBBPBN010000004">
    <property type="protein sequence ID" value="KAK9042727.1"/>
    <property type="molecule type" value="Genomic_DNA"/>
</dbReference>
<dbReference type="InterPro" id="IPR036397">
    <property type="entry name" value="RNaseH_sf"/>
</dbReference>
<protein>
    <recommendedName>
        <fullName evidence="7">Integrase catalytic domain-containing protein</fullName>
    </recommendedName>
</protein>
<organism evidence="8 9">
    <name type="scientific">Hibiscus sabdariffa</name>
    <name type="common">roselle</name>
    <dbReference type="NCBI Taxonomy" id="183260"/>
    <lineage>
        <taxon>Eukaryota</taxon>
        <taxon>Viridiplantae</taxon>
        <taxon>Streptophyta</taxon>
        <taxon>Embryophyta</taxon>
        <taxon>Tracheophyta</taxon>
        <taxon>Spermatophyta</taxon>
        <taxon>Magnoliopsida</taxon>
        <taxon>eudicotyledons</taxon>
        <taxon>Gunneridae</taxon>
        <taxon>Pentapetalae</taxon>
        <taxon>rosids</taxon>
        <taxon>malvids</taxon>
        <taxon>Malvales</taxon>
        <taxon>Malvaceae</taxon>
        <taxon>Malvoideae</taxon>
        <taxon>Hibiscus</taxon>
    </lineage>
</organism>
<dbReference type="Pfam" id="PF17921">
    <property type="entry name" value="Integrase_H2C2"/>
    <property type="match status" value="1"/>
</dbReference>
<reference evidence="8 9" key="1">
    <citation type="journal article" date="2024" name="G3 (Bethesda)">
        <title>Genome assembly of Hibiscus sabdariffa L. provides insights into metabolisms of medicinal natural products.</title>
        <authorList>
            <person name="Kim T."/>
        </authorList>
    </citation>
    <scope>NUCLEOTIDE SEQUENCE [LARGE SCALE GENOMIC DNA]</scope>
    <source>
        <strain evidence="8">TK-2024</strain>
        <tissue evidence="8">Old leaves</tissue>
    </source>
</reference>
<dbReference type="SUPFAM" id="SSF56672">
    <property type="entry name" value="DNA/RNA polymerases"/>
    <property type="match status" value="1"/>
</dbReference>
<dbReference type="PROSITE" id="PS50994">
    <property type="entry name" value="INTEGRASE"/>
    <property type="match status" value="1"/>
</dbReference>
<dbReference type="PANTHER" id="PTHR45835:SF99">
    <property type="entry name" value="CHROMO DOMAIN-CONTAINING PROTEIN-RELATED"/>
    <property type="match status" value="1"/>
</dbReference>
<sequence length="487" mass="55689">MHINHIASPQYLTRIRILQVALIPLVGHNTQKLGASYVGLGCVLLQEGRVVAYASKQLKTHEKNYPTHDIELAAVLLKGYDLSIEYHPGKANVVADTLSRKVAVELRAMFARLSISRDGGLVAELQDRIVVPDNGELRQTILTEAHSSPFSMHPGSMKMYRDLKGECYWVGLKKDVDEFVSKCMVCQRVKAENQLPSGLLQPLKIPEWKWERITMDFVMGLPLTPSKKNSVWVIVDRFTKCAHFLPVHTTYTLDELAELYIREIVRLHGVPKSIVSDRDSKFTVRFWDCLHTTLGSRLNLSTSYHPQTDGQSERVIQVLEDMLRCCIIDFQGSWEKQLSLVEFAYNNSYQASIQMAPYEALYSRRCTTPVCWAEAGKKLLPFPDILKGTTEKVKLICERLKKKVMRFDRKGKLSLRFIGPYEIVERVGPVAYRLLLPPELERIHDVFHASMLRRYRSYPSHVMPIEEIELNPSLSYDEAVSVSISIR</sequence>
<dbReference type="Pfam" id="PF24626">
    <property type="entry name" value="SH3_Tf2-1"/>
    <property type="match status" value="1"/>
</dbReference>
<dbReference type="Proteomes" id="UP001396334">
    <property type="component" value="Unassembled WGS sequence"/>
</dbReference>
<name>A0ABR2TZQ3_9ROSI</name>
<comment type="caution">
    <text evidence="8">The sequence shown here is derived from an EMBL/GenBank/DDBJ whole genome shotgun (WGS) entry which is preliminary data.</text>
</comment>
<keyword evidence="6" id="KW-0695">RNA-directed DNA polymerase</keyword>
<dbReference type="Gene3D" id="3.30.420.10">
    <property type="entry name" value="Ribonuclease H-like superfamily/Ribonuclease H"/>
    <property type="match status" value="1"/>
</dbReference>
<dbReference type="InterPro" id="IPR001584">
    <property type="entry name" value="Integrase_cat-core"/>
</dbReference>
<dbReference type="SUPFAM" id="SSF53098">
    <property type="entry name" value="Ribonuclease H-like"/>
    <property type="match status" value="1"/>
</dbReference>
<keyword evidence="3" id="KW-0540">Nuclease</keyword>
<dbReference type="InterPro" id="IPR041373">
    <property type="entry name" value="RT_RNaseH"/>
</dbReference>
<keyword evidence="9" id="KW-1185">Reference proteome</keyword>
<dbReference type="Pfam" id="PF17917">
    <property type="entry name" value="RT_RNaseH"/>
    <property type="match status" value="1"/>
</dbReference>
<dbReference type="InterPro" id="IPR043502">
    <property type="entry name" value="DNA/RNA_pol_sf"/>
</dbReference>
<dbReference type="InterPro" id="IPR041588">
    <property type="entry name" value="Integrase_H2C2"/>
</dbReference>
<dbReference type="InterPro" id="IPR056924">
    <property type="entry name" value="SH3_Tf2-1"/>
</dbReference>
<evidence type="ECO:0000256" key="6">
    <source>
        <dbReference type="ARBA" id="ARBA00022918"/>
    </source>
</evidence>
<gene>
    <name evidence="8" type="ORF">V6N11_017790</name>
</gene>
<evidence type="ECO:0000259" key="7">
    <source>
        <dbReference type="PROSITE" id="PS50994"/>
    </source>
</evidence>
<evidence type="ECO:0000256" key="1">
    <source>
        <dbReference type="ARBA" id="ARBA00022679"/>
    </source>
</evidence>
<evidence type="ECO:0000256" key="2">
    <source>
        <dbReference type="ARBA" id="ARBA00022695"/>
    </source>
</evidence>
<keyword evidence="4" id="KW-0255">Endonuclease</keyword>
<keyword evidence="5" id="KW-0378">Hydrolase</keyword>
<feature type="domain" description="Integrase catalytic" evidence="7">
    <location>
        <begin position="202"/>
        <end position="365"/>
    </location>
</feature>